<dbReference type="EMBL" id="JAHUTI010020277">
    <property type="protein sequence ID" value="MED6238612.1"/>
    <property type="molecule type" value="Genomic_DNA"/>
</dbReference>
<sequence>MVKAYLWPAGLAKYTAVLRQIFPLKDEVWAEVRGSSATMWITTQFASIFLH</sequence>
<accession>A0ABU7AK88</accession>
<evidence type="ECO:0000313" key="2">
    <source>
        <dbReference type="Proteomes" id="UP001345963"/>
    </source>
</evidence>
<keyword evidence="2" id="KW-1185">Reference proteome</keyword>
<feature type="non-terminal residue" evidence="1">
    <location>
        <position position="51"/>
    </location>
</feature>
<protein>
    <submittedName>
        <fullName evidence="1">Uncharacterized protein</fullName>
    </submittedName>
</protein>
<dbReference type="Proteomes" id="UP001345963">
    <property type="component" value="Unassembled WGS sequence"/>
</dbReference>
<evidence type="ECO:0000313" key="1">
    <source>
        <dbReference type="EMBL" id="MED6238612.1"/>
    </source>
</evidence>
<name>A0ABU7AK88_9TELE</name>
<reference evidence="1 2" key="1">
    <citation type="submission" date="2021-07" db="EMBL/GenBank/DDBJ databases">
        <authorList>
            <person name="Palmer J.M."/>
        </authorList>
    </citation>
    <scope>NUCLEOTIDE SEQUENCE [LARGE SCALE GENOMIC DNA]</scope>
    <source>
        <strain evidence="1 2">AT_MEX2019</strain>
        <tissue evidence="1">Muscle</tissue>
    </source>
</reference>
<organism evidence="1 2">
    <name type="scientific">Ataeniobius toweri</name>
    <dbReference type="NCBI Taxonomy" id="208326"/>
    <lineage>
        <taxon>Eukaryota</taxon>
        <taxon>Metazoa</taxon>
        <taxon>Chordata</taxon>
        <taxon>Craniata</taxon>
        <taxon>Vertebrata</taxon>
        <taxon>Euteleostomi</taxon>
        <taxon>Actinopterygii</taxon>
        <taxon>Neopterygii</taxon>
        <taxon>Teleostei</taxon>
        <taxon>Neoteleostei</taxon>
        <taxon>Acanthomorphata</taxon>
        <taxon>Ovalentaria</taxon>
        <taxon>Atherinomorphae</taxon>
        <taxon>Cyprinodontiformes</taxon>
        <taxon>Goodeidae</taxon>
        <taxon>Ataeniobius</taxon>
    </lineage>
</organism>
<comment type="caution">
    <text evidence="1">The sequence shown here is derived from an EMBL/GenBank/DDBJ whole genome shotgun (WGS) entry which is preliminary data.</text>
</comment>
<proteinExistence type="predicted"/>
<gene>
    <name evidence="1" type="ORF">ATANTOWER_025947</name>
</gene>